<dbReference type="Gene3D" id="2.60.40.760">
    <property type="entry name" value="Expansin, cellulose-binding-like domain"/>
    <property type="match status" value="1"/>
</dbReference>
<feature type="domain" description="Expansin-like CBD" evidence="4">
    <location>
        <begin position="168"/>
        <end position="251"/>
    </location>
</feature>
<evidence type="ECO:0000256" key="1">
    <source>
        <dbReference type="RuleBase" id="RU003460"/>
    </source>
</evidence>
<evidence type="ECO:0000259" key="4">
    <source>
        <dbReference type="PROSITE" id="PS50843"/>
    </source>
</evidence>
<feature type="domain" description="Expansin-like EG45" evidence="3">
    <location>
        <begin position="50"/>
        <end position="154"/>
    </location>
</feature>
<comment type="similarity">
    <text evidence="1">Belongs to the expansin family.</text>
</comment>
<dbReference type="InterPro" id="IPR007112">
    <property type="entry name" value="Expansin/allergen_DPBB_dom"/>
</dbReference>
<dbReference type="Pfam" id="PF01357">
    <property type="entry name" value="Expansin_C"/>
    <property type="match status" value="1"/>
</dbReference>
<evidence type="ECO:0000313" key="6">
    <source>
        <dbReference type="Proteomes" id="UP000657918"/>
    </source>
</evidence>
<dbReference type="InterPro" id="IPR007118">
    <property type="entry name" value="Expan_Lol_pI"/>
</dbReference>
<dbReference type="Gene3D" id="2.40.40.10">
    <property type="entry name" value="RlpA-like domain"/>
    <property type="match status" value="1"/>
</dbReference>
<dbReference type="SUPFAM" id="SSF49590">
    <property type="entry name" value="PHL pollen allergen"/>
    <property type="match status" value="1"/>
</dbReference>
<comment type="caution">
    <text evidence="5">The sequence shown here is derived from an EMBL/GenBank/DDBJ whole genome shotgun (WGS) entry which is preliminary data.</text>
</comment>
<organism evidence="5 6">
    <name type="scientific">Salix dunnii</name>
    <dbReference type="NCBI Taxonomy" id="1413687"/>
    <lineage>
        <taxon>Eukaryota</taxon>
        <taxon>Viridiplantae</taxon>
        <taxon>Streptophyta</taxon>
        <taxon>Embryophyta</taxon>
        <taxon>Tracheophyta</taxon>
        <taxon>Spermatophyta</taxon>
        <taxon>Magnoliopsida</taxon>
        <taxon>eudicotyledons</taxon>
        <taxon>Gunneridae</taxon>
        <taxon>Pentapetalae</taxon>
        <taxon>rosids</taxon>
        <taxon>fabids</taxon>
        <taxon>Malpighiales</taxon>
        <taxon>Salicaceae</taxon>
        <taxon>Saliceae</taxon>
        <taxon>Salix</taxon>
    </lineage>
</organism>
<keyword evidence="2" id="KW-0732">Signal</keyword>
<protein>
    <recommendedName>
        <fullName evidence="7">Expansin-like B1</fullName>
    </recommendedName>
</protein>
<keyword evidence="6" id="KW-1185">Reference proteome</keyword>
<dbReference type="InterPro" id="IPR036908">
    <property type="entry name" value="RlpA-like_sf"/>
</dbReference>
<feature type="chain" id="PRO_5032439306" description="Expansin-like B1" evidence="2">
    <location>
        <begin position="24"/>
        <end position="257"/>
    </location>
</feature>
<dbReference type="InterPro" id="IPR036749">
    <property type="entry name" value="Expansin_CBD_sf"/>
</dbReference>
<dbReference type="Pfam" id="PF03330">
    <property type="entry name" value="DPBB_1"/>
    <property type="match status" value="1"/>
</dbReference>
<dbReference type="Proteomes" id="UP000657918">
    <property type="component" value="Unassembled WGS sequence"/>
</dbReference>
<dbReference type="PROSITE" id="PS50842">
    <property type="entry name" value="EXPANSIN_EG45"/>
    <property type="match status" value="1"/>
</dbReference>
<evidence type="ECO:0000313" key="5">
    <source>
        <dbReference type="EMBL" id="KAF9689712.1"/>
    </source>
</evidence>
<feature type="signal peptide" evidence="2">
    <location>
        <begin position="1"/>
        <end position="23"/>
    </location>
</feature>
<dbReference type="GO" id="GO:0005576">
    <property type="term" value="C:extracellular region"/>
    <property type="evidence" value="ECO:0007669"/>
    <property type="project" value="InterPro"/>
</dbReference>
<dbReference type="CDD" id="cd22277">
    <property type="entry name" value="DPBB_EXLB_N"/>
    <property type="match status" value="1"/>
</dbReference>
<dbReference type="EMBL" id="JADGMS010000001">
    <property type="protein sequence ID" value="KAF9689712.1"/>
    <property type="molecule type" value="Genomic_DNA"/>
</dbReference>
<gene>
    <name evidence="5" type="ORF">SADUNF_Sadunf01G0120700</name>
</gene>
<sequence length="257" mass="27982">MARTLQFLLLLSATLLLAQTVYAEAATCSDCFIHSRAAYYPSSDENGTDTGRCGYGSFGATLNGGDVSAVSDLYRDGVGCGACYQVRCTNNNYCSDNGVTVVITDHGSSHNTDFILSRRAFGRMAQTTDAAASLLALGVVDIEYRRVSCTYPNKNITIKIDESSDYPYYLGFVIWYQQGRRDITAVQLCEAQNLACKLLDRSNGAVWTTNSPPSGPLSLRMLFSDEDGDETWVVPVNNIPNDWKAGQTHDTGVQVNS</sequence>
<dbReference type="InterPro" id="IPR009009">
    <property type="entry name" value="RlpA-like_DPBB"/>
</dbReference>
<dbReference type="PRINTS" id="PR01225">
    <property type="entry name" value="EXPANSNFAMLY"/>
</dbReference>
<dbReference type="InterPro" id="IPR007117">
    <property type="entry name" value="Expansin_CBD"/>
</dbReference>
<dbReference type="PANTHER" id="PTHR31692">
    <property type="entry name" value="EXPANSIN-B3"/>
    <property type="match status" value="1"/>
</dbReference>
<dbReference type="AlphaFoldDB" id="A0A835NAX5"/>
<evidence type="ECO:0008006" key="7">
    <source>
        <dbReference type="Google" id="ProtNLM"/>
    </source>
</evidence>
<dbReference type="PROSITE" id="PS50843">
    <property type="entry name" value="EXPANSIN_CBD"/>
    <property type="match status" value="1"/>
</dbReference>
<evidence type="ECO:0000259" key="3">
    <source>
        <dbReference type="PROSITE" id="PS50842"/>
    </source>
</evidence>
<dbReference type="PANTHER" id="PTHR31692:SF92">
    <property type="entry name" value="EXPANSIN-LIKE B1"/>
    <property type="match status" value="1"/>
</dbReference>
<reference evidence="5 6" key="1">
    <citation type="submission" date="2020-10" db="EMBL/GenBank/DDBJ databases">
        <title>Plant Genome Project.</title>
        <authorList>
            <person name="Zhang R.-G."/>
        </authorList>
    </citation>
    <scope>NUCLEOTIDE SEQUENCE [LARGE SCALE GENOMIC DNA]</scope>
    <source>
        <strain evidence="5">FAFU-HL-1</strain>
        <tissue evidence="5">Leaf</tissue>
    </source>
</reference>
<name>A0A835NAX5_9ROSI</name>
<dbReference type="SUPFAM" id="SSF50685">
    <property type="entry name" value="Barwin-like endoglucanases"/>
    <property type="match status" value="1"/>
</dbReference>
<dbReference type="GO" id="GO:0009653">
    <property type="term" value="P:anatomical structure morphogenesis"/>
    <property type="evidence" value="ECO:0007669"/>
    <property type="project" value="UniProtKB-ARBA"/>
</dbReference>
<evidence type="ECO:0000256" key="2">
    <source>
        <dbReference type="SAM" id="SignalP"/>
    </source>
</evidence>
<accession>A0A835NAX5</accession>
<proteinExistence type="inferred from homology"/>
<dbReference type="OrthoDB" id="5823761at2759"/>